<evidence type="ECO:0000313" key="11">
    <source>
        <dbReference type="EMBL" id="AJA45806.1"/>
    </source>
</evidence>
<keyword evidence="2" id="KW-1003">Cell membrane</keyword>
<evidence type="ECO:0000256" key="4">
    <source>
        <dbReference type="ARBA" id="ARBA00022989"/>
    </source>
</evidence>
<dbReference type="SUPFAM" id="SSF109998">
    <property type="entry name" value="Triger factor/SurA peptide-binding domain-like"/>
    <property type="match status" value="1"/>
</dbReference>
<dbReference type="Pfam" id="PF13624">
    <property type="entry name" value="SurA_N_3"/>
    <property type="match status" value="1"/>
</dbReference>
<evidence type="ECO:0000259" key="10">
    <source>
        <dbReference type="PROSITE" id="PS50198"/>
    </source>
</evidence>
<evidence type="ECO:0000313" key="14">
    <source>
        <dbReference type="Proteomes" id="UP000247838"/>
    </source>
</evidence>
<evidence type="ECO:0000256" key="7">
    <source>
        <dbReference type="ARBA" id="ARBA00038408"/>
    </source>
</evidence>
<dbReference type="GO" id="GO:0005886">
    <property type="term" value="C:plasma membrane"/>
    <property type="evidence" value="ECO:0007669"/>
    <property type="project" value="UniProtKB-SubCell"/>
</dbReference>
<evidence type="ECO:0000256" key="9">
    <source>
        <dbReference type="SAM" id="Phobius"/>
    </source>
</evidence>
<dbReference type="KEGG" id="fpp:FPB0191_01995"/>
<dbReference type="PANTHER" id="PTHR47529">
    <property type="entry name" value="PEPTIDYL-PROLYL CIS-TRANS ISOMERASE D"/>
    <property type="match status" value="1"/>
</dbReference>
<evidence type="ECO:0000256" key="2">
    <source>
        <dbReference type="ARBA" id="ARBA00022475"/>
    </source>
</evidence>
<dbReference type="HOGENOM" id="CLU_023843_1_1_6"/>
<dbReference type="AlphaFoldDB" id="A0A0A7S8Z6"/>
<keyword evidence="8" id="KW-0413">Isomerase</keyword>
<dbReference type="InterPro" id="IPR052029">
    <property type="entry name" value="PpiD_chaperone"/>
</dbReference>
<keyword evidence="5 9" id="KW-0472">Membrane</keyword>
<reference evidence="11 13" key="1">
    <citation type="journal article" date="2014" name="Appl. Environ. Microbiol.">
        <title>Gut symbionts from distinct hosts exhibit genotoxic activity via divergent colibactin biosynthetic pathways.</title>
        <authorList>
            <person name="Engel P."/>
            <person name="Vizcaino M.I."/>
            <person name="Crawford J.M."/>
        </authorList>
    </citation>
    <scope>NUCLEOTIDE SEQUENCE [LARGE SCALE GENOMIC DNA]</scope>
    <source>
        <strain evidence="11 13">PEB0191</strain>
    </source>
</reference>
<dbReference type="Proteomes" id="UP000247838">
    <property type="component" value="Unassembled WGS sequence"/>
</dbReference>
<dbReference type="InterPro" id="IPR027304">
    <property type="entry name" value="Trigger_fact/SurA_dom_sf"/>
</dbReference>
<accession>A0A0A7S8Z6</accession>
<evidence type="ECO:0000256" key="6">
    <source>
        <dbReference type="ARBA" id="ARBA00023186"/>
    </source>
</evidence>
<feature type="domain" description="PpiC" evidence="10">
    <location>
        <begin position="225"/>
        <end position="345"/>
    </location>
</feature>
<comment type="similarity">
    <text evidence="7">Belongs to the PpiD chaperone family.</text>
</comment>
<dbReference type="Proteomes" id="UP000030901">
    <property type="component" value="Chromosome"/>
</dbReference>
<dbReference type="RefSeq" id="WP_039105737.1">
    <property type="nucleotide sequence ID" value="NZ_CAMLJH010000004.1"/>
</dbReference>
<proteinExistence type="inferred from homology"/>
<dbReference type="PANTHER" id="PTHR47529:SF1">
    <property type="entry name" value="PERIPLASMIC CHAPERONE PPID"/>
    <property type="match status" value="1"/>
</dbReference>
<sequence length="605" mass="68762">MMEKLRTAANSLIIKIIFGLIIVAFIFTGFGSFLDFGPNIENDKQLYIAKINGEGISRAAYEKELQMALKNSKNLSENDPLIKELSQSIISNLINDVLSYELADSLDLNISDEQVKNQIRQQDIFFVNGAFNQERYLNILALANYTPDAYANGLRSAMKKNQLLDALISTNFVIPKDSDISALFNQTRTVYLSNYGLSNVEGDFSVSDEEIKEYYNQNKQSFNHPTRLKMEYLINPYPEIKNKVMISNSMVEQYYADGKPGTMSLAKQSFSILSFNSLAKANAEYKKLMAMKTKNRLNVKMDDLGWFNKDDQIVSLLGNQKLTAVGSISKPINQSGRYYIVRLDKIKEAQKLPLNYVRGNIIELLKTEEANKIYNEQQIRLEKAAKLPTIDEISKASGLPVIQSKWTTENELYSIGRFPTIHDIIFSDLMIKDGKPTNTISDIIYAPEYQSSFIIQVTDYQEPGIKDLEEVKDDIKDFLIAKKKKENFAIDVENIIAKMNKEQSAGNVQFVQRATFSRNNNSNKLLNQDTIDKIFSVVPDPKTGEVFGGTIENDINARLFVLTSIKDGQITDISNQLQLDYMGFNYDYIIDDLRSHAKIEMMDDN</sequence>
<name>A0A0A7S8Z6_FRIPE</name>
<dbReference type="OrthoDB" id="9812372at2"/>
<protein>
    <submittedName>
        <fullName evidence="11">SurA N-terminal domain protein</fullName>
    </submittedName>
</protein>
<dbReference type="STRING" id="1267021.FPB0191_01995"/>
<dbReference type="Pfam" id="PF13145">
    <property type="entry name" value="Rotamase_2"/>
    <property type="match status" value="1"/>
</dbReference>
<keyword evidence="6" id="KW-0143">Chaperone</keyword>
<dbReference type="EMBL" id="QGLM01000020">
    <property type="protein sequence ID" value="PXY94461.1"/>
    <property type="molecule type" value="Genomic_DNA"/>
</dbReference>
<dbReference type="GO" id="GO:0003755">
    <property type="term" value="F:peptidyl-prolyl cis-trans isomerase activity"/>
    <property type="evidence" value="ECO:0007669"/>
    <property type="project" value="UniProtKB-KW"/>
</dbReference>
<evidence type="ECO:0000256" key="5">
    <source>
        <dbReference type="ARBA" id="ARBA00023136"/>
    </source>
</evidence>
<reference evidence="12 14" key="2">
    <citation type="submission" date="2018-05" db="EMBL/GenBank/DDBJ databases">
        <title>Reference genomes for bee gut microbiota database.</title>
        <authorList>
            <person name="Ellegaard K.M."/>
        </authorList>
    </citation>
    <scope>NUCLEOTIDE SEQUENCE [LARGE SCALE GENOMIC DNA]</scope>
    <source>
        <strain evidence="12 14">ESL0167</strain>
    </source>
</reference>
<evidence type="ECO:0000256" key="8">
    <source>
        <dbReference type="PROSITE-ProRule" id="PRU00278"/>
    </source>
</evidence>
<keyword evidence="8" id="KW-0697">Rotamase</keyword>
<organism evidence="11 13">
    <name type="scientific">Frischella perrara</name>
    <dbReference type="NCBI Taxonomy" id="1267021"/>
    <lineage>
        <taxon>Bacteria</taxon>
        <taxon>Pseudomonadati</taxon>
        <taxon>Pseudomonadota</taxon>
        <taxon>Gammaproteobacteria</taxon>
        <taxon>Orbales</taxon>
        <taxon>Orbaceae</taxon>
        <taxon>Frischella</taxon>
    </lineage>
</organism>
<feature type="transmembrane region" description="Helical" evidence="9">
    <location>
        <begin position="12"/>
        <end position="34"/>
    </location>
</feature>
<evidence type="ECO:0000313" key="12">
    <source>
        <dbReference type="EMBL" id="PXY94461.1"/>
    </source>
</evidence>
<gene>
    <name evidence="12" type="ORF">DKK76_09855</name>
    <name evidence="11" type="ORF">FPB0191_01995</name>
</gene>
<dbReference type="Gene3D" id="1.10.4030.10">
    <property type="entry name" value="Porin chaperone SurA, peptide-binding domain"/>
    <property type="match status" value="1"/>
</dbReference>
<evidence type="ECO:0000256" key="1">
    <source>
        <dbReference type="ARBA" id="ARBA00004401"/>
    </source>
</evidence>
<dbReference type="PROSITE" id="PS50198">
    <property type="entry name" value="PPIC_PPIASE_2"/>
    <property type="match status" value="1"/>
</dbReference>
<dbReference type="InterPro" id="IPR000297">
    <property type="entry name" value="PPIase_PpiC"/>
</dbReference>
<comment type="subcellular location">
    <subcellularLocation>
        <location evidence="1">Cell membrane</location>
        <topology evidence="1">Single-pass type II membrane protein</topology>
    </subcellularLocation>
</comment>
<evidence type="ECO:0000256" key="3">
    <source>
        <dbReference type="ARBA" id="ARBA00022692"/>
    </source>
</evidence>
<keyword evidence="3 9" id="KW-0812">Transmembrane</keyword>
<keyword evidence="13" id="KW-1185">Reference proteome</keyword>
<evidence type="ECO:0000313" key="13">
    <source>
        <dbReference type="Proteomes" id="UP000030901"/>
    </source>
</evidence>
<dbReference type="EMBL" id="CP009056">
    <property type="protein sequence ID" value="AJA45806.1"/>
    <property type="molecule type" value="Genomic_DNA"/>
</dbReference>
<keyword evidence="4 9" id="KW-1133">Transmembrane helix</keyword>